<evidence type="ECO:0000256" key="1">
    <source>
        <dbReference type="SAM" id="MobiDB-lite"/>
    </source>
</evidence>
<dbReference type="HOGENOM" id="CLU_166878_0_0_6"/>
<name>A0A097R240_HAFAL</name>
<reference evidence="2 3" key="1">
    <citation type="journal article" date="2014" name="Gut Pathog.">
        <title>Gene clusters of Hafnia alvei strain FB1 important in survival and pathogenesis: a draft genome perspective.</title>
        <authorList>
            <person name="Tan J.Y."/>
            <person name="Yin W.F."/>
            <person name="Chan K.G."/>
        </authorList>
    </citation>
    <scope>NUCLEOTIDE SEQUENCE [LARGE SCALE GENOMIC DNA]</scope>
    <source>
        <strain evidence="2 3">FB1</strain>
    </source>
</reference>
<dbReference type="OrthoDB" id="6480942at2"/>
<evidence type="ECO:0000313" key="2">
    <source>
        <dbReference type="EMBL" id="AIU72792.1"/>
    </source>
</evidence>
<dbReference type="EMBL" id="CP009706">
    <property type="protein sequence ID" value="AIU72792.1"/>
    <property type="molecule type" value="Genomic_DNA"/>
</dbReference>
<proteinExistence type="predicted"/>
<gene>
    <name evidence="2" type="ORF">AT03_10650</name>
</gene>
<accession>A0A097R240</accession>
<protein>
    <recommendedName>
        <fullName evidence="4">YjbD family (DUF3811)</fullName>
    </recommendedName>
</protein>
<dbReference type="eggNOG" id="ENOG50336C2">
    <property type="taxonomic scope" value="Bacteria"/>
</dbReference>
<dbReference type="PATRIC" id="fig|1453496.5.peg.2140"/>
<dbReference type="InterPro" id="IPR020317">
    <property type="entry name" value="Uncharacterised_YjbD"/>
</dbReference>
<dbReference type="Pfam" id="PF11656">
    <property type="entry name" value="DUF3811"/>
    <property type="match status" value="1"/>
</dbReference>
<evidence type="ECO:0000313" key="3">
    <source>
        <dbReference type="Proteomes" id="UP000029986"/>
    </source>
</evidence>
<organism evidence="2 3">
    <name type="scientific">Hafnia alvei FB1</name>
    <dbReference type="NCBI Taxonomy" id="1453496"/>
    <lineage>
        <taxon>Bacteria</taxon>
        <taxon>Pseudomonadati</taxon>
        <taxon>Pseudomonadota</taxon>
        <taxon>Gammaproteobacteria</taxon>
        <taxon>Enterobacterales</taxon>
        <taxon>Hafniaceae</taxon>
        <taxon>Hafnia</taxon>
    </lineage>
</organism>
<evidence type="ECO:0008006" key="4">
    <source>
        <dbReference type="Google" id="ProtNLM"/>
    </source>
</evidence>
<dbReference type="RefSeq" id="WP_025801279.1">
    <property type="nucleotide sequence ID" value="NZ_CP009706.1"/>
</dbReference>
<keyword evidence="3" id="KW-1185">Reference proteome</keyword>
<sequence>MKKLTLKDLNESQLQRVQVKQAQARKSLDRPLTNAEKGKIKDEMLKEIALEMDKEAKKVRAEKKKQKVVPSDETFSWSKNNHTRGLR</sequence>
<dbReference type="AlphaFoldDB" id="A0A097R240"/>
<feature type="region of interest" description="Disordered" evidence="1">
    <location>
        <begin position="58"/>
        <end position="87"/>
    </location>
</feature>
<dbReference type="Proteomes" id="UP000029986">
    <property type="component" value="Chromosome"/>
</dbReference>
<dbReference type="KEGG" id="hav:AT03_10650"/>